<comment type="caution">
    <text evidence="2">The sequence shown here is derived from an EMBL/GenBank/DDBJ whole genome shotgun (WGS) entry which is preliminary data.</text>
</comment>
<feature type="domain" description="DUF382" evidence="1">
    <location>
        <begin position="79"/>
        <end position="154"/>
    </location>
</feature>
<evidence type="ECO:0000313" key="3">
    <source>
        <dbReference type="Proteomes" id="UP000886998"/>
    </source>
</evidence>
<dbReference type="GO" id="GO:0005634">
    <property type="term" value="C:nucleus"/>
    <property type="evidence" value="ECO:0007669"/>
    <property type="project" value="InterPro"/>
</dbReference>
<gene>
    <name evidence="2" type="primary">NCL1_30863</name>
    <name evidence="2" type="ORF">TNIN_93381</name>
</gene>
<accession>A0A8X6WXX4</accession>
<name>A0A8X6WXX4_9ARAC</name>
<dbReference type="Pfam" id="PF04037">
    <property type="entry name" value="DUF382"/>
    <property type="match status" value="1"/>
</dbReference>
<dbReference type="InterPro" id="IPR007180">
    <property type="entry name" value="DUF382"/>
</dbReference>
<evidence type="ECO:0000259" key="1">
    <source>
        <dbReference type="Pfam" id="PF04037"/>
    </source>
</evidence>
<evidence type="ECO:0000313" key="2">
    <source>
        <dbReference type="EMBL" id="GFY43378.1"/>
    </source>
</evidence>
<proteinExistence type="predicted"/>
<dbReference type="EMBL" id="BMAV01003640">
    <property type="protein sequence ID" value="GFY43378.1"/>
    <property type="molecule type" value="Genomic_DNA"/>
</dbReference>
<keyword evidence="3" id="KW-1185">Reference proteome</keyword>
<dbReference type="AlphaFoldDB" id="A0A8X6WXX4"/>
<dbReference type="Proteomes" id="UP000886998">
    <property type="component" value="Unassembled WGS sequence"/>
</dbReference>
<reference evidence="2" key="1">
    <citation type="submission" date="2020-08" db="EMBL/GenBank/DDBJ databases">
        <title>Multicomponent nature underlies the extraordinary mechanical properties of spider dragline silk.</title>
        <authorList>
            <person name="Kono N."/>
            <person name="Nakamura H."/>
            <person name="Mori M."/>
            <person name="Yoshida Y."/>
            <person name="Ohtoshi R."/>
            <person name="Malay A.D."/>
            <person name="Moran D.A.P."/>
            <person name="Tomita M."/>
            <person name="Numata K."/>
            <person name="Arakawa K."/>
        </authorList>
    </citation>
    <scope>NUCLEOTIDE SEQUENCE</scope>
</reference>
<sequence length="167" mass="19474">MSIKAEQKCLQEVPAQNEMCEEKGETSVDVIKDKDDLNPVILSKERVDSDDYEIGEETPKLPERKPKKLSRMTVAKLQQTVGLKASSNMVFIPQNWSFRRECSQDKSRIGKLAWKLMDFIKRDGTIKIRRSSRERENCKTRKRVRLKLKTHNISWDGKVRGETQPRL</sequence>
<organism evidence="2 3">
    <name type="scientific">Trichonephila inaurata madagascariensis</name>
    <dbReference type="NCBI Taxonomy" id="2747483"/>
    <lineage>
        <taxon>Eukaryota</taxon>
        <taxon>Metazoa</taxon>
        <taxon>Ecdysozoa</taxon>
        <taxon>Arthropoda</taxon>
        <taxon>Chelicerata</taxon>
        <taxon>Arachnida</taxon>
        <taxon>Araneae</taxon>
        <taxon>Araneomorphae</taxon>
        <taxon>Entelegynae</taxon>
        <taxon>Araneoidea</taxon>
        <taxon>Nephilidae</taxon>
        <taxon>Trichonephila</taxon>
        <taxon>Trichonephila inaurata</taxon>
    </lineage>
</organism>
<protein>
    <recommendedName>
        <fullName evidence="1">DUF382 domain-containing protein</fullName>
    </recommendedName>
</protein>
<dbReference type="OrthoDB" id="10260794at2759"/>